<proteinExistence type="predicted"/>
<comment type="subcellular location">
    <subcellularLocation>
        <location evidence="2">Cell membrane</location>
        <topology evidence="2">Multi-pass membrane protein</topology>
    </subcellularLocation>
</comment>
<dbReference type="CDD" id="cd00082">
    <property type="entry name" value="HisKA"/>
    <property type="match status" value="1"/>
</dbReference>
<dbReference type="Pfam" id="PF02518">
    <property type="entry name" value="HATPase_c"/>
    <property type="match status" value="1"/>
</dbReference>
<evidence type="ECO:0000256" key="9">
    <source>
        <dbReference type="ARBA" id="ARBA00022777"/>
    </source>
</evidence>
<dbReference type="Gene3D" id="3.30.565.10">
    <property type="entry name" value="Histidine kinase-like ATPase, C-terminal domain"/>
    <property type="match status" value="1"/>
</dbReference>
<dbReference type="EMBL" id="JBHSAY010000015">
    <property type="protein sequence ID" value="MFC4133839.1"/>
    <property type="molecule type" value="Genomic_DNA"/>
</dbReference>
<dbReference type="PANTHER" id="PTHR44936:SF9">
    <property type="entry name" value="SENSOR PROTEIN CREC"/>
    <property type="match status" value="1"/>
</dbReference>
<evidence type="ECO:0000259" key="16">
    <source>
        <dbReference type="PROSITE" id="PS50885"/>
    </source>
</evidence>
<dbReference type="SMART" id="SM00304">
    <property type="entry name" value="HAMP"/>
    <property type="match status" value="1"/>
</dbReference>
<evidence type="ECO:0000256" key="14">
    <source>
        <dbReference type="SAM" id="Phobius"/>
    </source>
</evidence>
<dbReference type="GO" id="GO:0016301">
    <property type="term" value="F:kinase activity"/>
    <property type="evidence" value="ECO:0007669"/>
    <property type="project" value="UniProtKB-KW"/>
</dbReference>
<dbReference type="PROSITE" id="PS50885">
    <property type="entry name" value="HAMP"/>
    <property type="match status" value="1"/>
</dbReference>
<dbReference type="SUPFAM" id="SSF47384">
    <property type="entry name" value="Homodimeric domain of signal transducing histidine kinase"/>
    <property type="match status" value="1"/>
</dbReference>
<evidence type="ECO:0000256" key="4">
    <source>
        <dbReference type="ARBA" id="ARBA00022475"/>
    </source>
</evidence>
<dbReference type="SMART" id="SM00387">
    <property type="entry name" value="HATPase_c"/>
    <property type="match status" value="1"/>
</dbReference>
<protein>
    <recommendedName>
        <fullName evidence="3">histidine kinase</fullName>
        <ecNumber evidence="3">2.7.13.3</ecNumber>
    </recommendedName>
</protein>
<dbReference type="InterPro" id="IPR050980">
    <property type="entry name" value="2C_sensor_his_kinase"/>
</dbReference>
<keyword evidence="12" id="KW-0902">Two-component regulatory system</keyword>
<dbReference type="InterPro" id="IPR003661">
    <property type="entry name" value="HisK_dim/P_dom"/>
</dbReference>
<dbReference type="SUPFAM" id="SSF158472">
    <property type="entry name" value="HAMP domain-like"/>
    <property type="match status" value="1"/>
</dbReference>
<gene>
    <name evidence="17" type="ORF">ACFOZ4_24770</name>
</gene>
<dbReference type="Pfam" id="PF00672">
    <property type="entry name" value="HAMP"/>
    <property type="match status" value="1"/>
</dbReference>
<feature type="transmembrane region" description="Helical" evidence="14">
    <location>
        <begin position="114"/>
        <end position="133"/>
    </location>
</feature>
<keyword evidence="11 14" id="KW-1133">Transmembrane helix</keyword>
<evidence type="ECO:0000256" key="6">
    <source>
        <dbReference type="ARBA" id="ARBA00022679"/>
    </source>
</evidence>
<dbReference type="SMART" id="SM00388">
    <property type="entry name" value="HisKA"/>
    <property type="match status" value="1"/>
</dbReference>
<evidence type="ECO:0000256" key="5">
    <source>
        <dbReference type="ARBA" id="ARBA00022553"/>
    </source>
</evidence>
<evidence type="ECO:0000313" key="18">
    <source>
        <dbReference type="Proteomes" id="UP001595816"/>
    </source>
</evidence>
<feature type="domain" description="HAMP" evidence="16">
    <location>
        <begin position="169"/>
        <end position="221"/>
    </location>
</feature>
<reference evidence="18" key="1">
    <citation type="journal article" date="2019" name="Int. J. Syst. Evol. Microbiol.">
        <title>The Global Catalogue of Microorganisms (GCM) 10K type strain sequencing project: providing services to taxonomists for standard genome sequencing and annotation.</title>
        <authorList>
            <consortium name="The Broad Institute Genomics Platform"/>
            <consortium name="The Broad Institute Genome Sequencing Center for Infectious Disease"/>
            <person name="Wu L."/>
            <person name="Ma J."/>
        </authorList>
    </citation>
    <scope>NUCLEOTIDE SEQUENCE [LARGE SCALE GENOMIC DNA]</scope>
    <source>
        <strain evidence="18">CGMCC 4.7289</strain>
    </source>
</reference>
<evidence type="ECO:0000256" key="1">
    <source>
        <dbReference type="ARBA" id="ARBA00000085"/>
    </source>
</evidence>
<feature type="transmembrane region" description="Helical" evidence="14">
    <location>
        <begin position="145"/>
        <end position="167"/>
    </location>
</feature>
<dbReference type="InterPro" id="IPR005467">
    <property type="entry name" value="His_kinase_dom"/>
</dbReference>
<comment type="caution">
    <text evidence="17">The sequence shown here is derived from an EMBL/GenBank/DDBJ whole genome shotgun (WGS) entry which is preliminary data.</text>
</comment>
<keyword evidence="9 17" id="KW-0418">Kinase</keyword>
<organism evidence="17 18">
    <name type="scientific">Hamadaea flava</name>
    <dbReference type="NCBI Taxonomy" id="1742688"/>
    <lineage>
        <taxon>Bacteria</taxon>
        <taxon>Bacillati</taxon>
        <taxon>Actinomycetota</taxon>
        <taxon>Actinomycetes</taxon>
        <taxon>Micromonosporales</taxon>
        <taxon>Micromonosporaceae</taxon>
        <taxon>Hamadaea</taxon>
    </lineage>
</organism>
<evidence type="ECO:0000256" key="7">
    <source>
        <dbReference type="ARBA" id="ARBA00022692"/>
    </source>
</evidence>
<feature type="domain" description="Histidine kinase" evidence="15">
    <location>
        <begin position="229"/>
        <end position="419"/>
    </location>
</feature>
<evidence type="ECO:0000256" key="12">
    <source>
        <dbReference type="ARBA" id="ARBA00023012"/>
    </source>
</evidence>
<accession>A0ABV8LUA0</accession>
<dbReference type="InterPro" id="IPR003660">
    <property type="entry name" value="HAMP_dom"/>
</dbReference>
<dbReference type="Proteomes" id="UP001595816">
    <property type="component" value="Unassembled WGS sequence"/>
</dbReference>
<dbReference type="PROSITE" id="PS50109">
    <property type="entry name" value="HIS_KIN"/>
    <property type="match status" value="1"/>
</dbReference>
<comment type="catalytic activity">
    <reaction evidence="1">
        <text>ATP + protein L-histidine = ADP + protein N-phospho-L-histidine.</text>
        <dbReference type="EC" id="2.7.13.3"/>
    </reaction>
</comment>
<evidence type="ECO:0000256" key="13">
    <source>
        <dbReference type="SAM" id="MobiDB-lite"/>
    </source>
</evidence>
<keyword evidence="6" id="KW-0808">Transferase</keyword>
<evidence type="ECO:0000259" key="15">
    <source>
        <dbReference type="PROSITE" id="PS50109"/>
    </source>
</evidence>
<evidence type="ECO:0000256" key="10">
    <source>
        <dbReference type="ARBA" id="ARBA00022840"/>
    </source>
</evidence>
<dbReference type="InterPro" id="IPR003594">
    <property type="entry name" value="HATPase_dom"/>
</dbReference>
<dbReference type="InterPro" id="IPR036097">
    <property type="entry name" value="HisK_dim/P_sf"/>
</dbReference>
<name>A0ABV8LUA0_9ACTN</name>
<keyword evidence="4" id="KW-1003">Cell membrane</keyword>
<keyword evidence="18" id="KW-1185">Reference proteome</keyword>
<keyword evidence="10" id="KW-0067">ATP-binding</keyword>
<evidence type="ECO:0000256" key="2">
    <source>
        <dbReference type="ARBA" id="ARBA00004651"/>
    </source>
</evidence>
<dbReference type="RefSeq" id="WP_253761961.1">
    <property type="nucleotide sequence ID" value="NZ_JAMZDZ010000001.1"/>
</dbReference>
<dbReference type="EC" id="2.7.13.3" evidence="3"/>
<keyword evidence="8" id="KW-0547">Nucleotide-binding</keyword>
<dbReference type="Gene3D" id="1.10.287.130">
    <property type="match status" value="1"/>
</dbReference>
<keyword evidence="7 14" id="KW-0812">Transmembrane</keyword>
<feature type="region of interest" description="Disordered" evidence="13">
    <location>
        <begin position="363"/>
        <end position="382"/>
    </location>
</feature>
<dbReference type="CDD" id="cd06225">
    <property type="entry name" value="HAMP"/>
    <property type="match status" value="1"/>
</dbReference>
<evidence type="ECO:0000313" key="17">
    <source>
        <dbReference type="EMBL" id="MFC4133839.1"/>
    </source>
</evidence>
<sequence>MRLRQAALLIAAMTLVLAALLLPLARLVQVLAADRALSAAVDKARNLEFLVTSVSQDDLAAAVDQANSDLPRYPATVYLPDGTVLGSAQPRTAAVELAARGSSLTAEGDGGWEVVGPVAGSAYTGIVVVRVFVGDDELTRGVARTWTVLGVLGAGALLLAVLAGDWLTRAAVRPIRELAALSHQLASGRLAARSRVHGPPEVQAVAEGLNHLAGRIEDLLRAERESVADISHQLRTPLTALRLEVEATPGTAAIAEHVASLEAAVTRVIEQARRSGVPVAPAACDAALIVAERAEFWAALAEDQARPVTTEIAAGPVLVGVAEADLRTCVDVLLGNVFAHTPDGAAYAVRLTGGGQLTVEDAGPGFSSPDVRRGESGGGSTGLGLDIARRTAQSSGGDLTIGPSRLGGARVVVDLGPPRQPSFAVR</sequence>
<dbReference type="PANTHER" id="PTHR44936">
    <property type="entry name" value="SENSOR PROTEIN CREC"/>
    <property type="match status" value="1"/>
</dbReference>
<evidence type="ECO:0000256" key="3">
    <source>
        <dbReference type="ARBA" id="ARBA00012438"/>
    </source>
</evidence>
<dbReference type="SUPFAM" id="SSF55874">
    <property type="entry name" value="ATPase domain of HSP90 chaperone/DNA topoisomerase II/histidine kinase"/>
    <property type="match status" value="1"/>
</dbReference>
<keyword evidence="5" id="KW-0597">Phosphoprotein</keyword>
<evidence type="ECO:0000256" key="11">
    <source>
        <dbReference type="ARBA" id="ARBA00022989"/>
    </source>
</evidence>
<evidence type="ECO:0000256" key="8">
    <source>
        <dbReference type="ARBA" id="ARBA00022741"/>
    </source>
</evidence>
<keyword evidence="14" id="KW-0472">Membrane</keyword>
<dbReference type="InterPro" id="IPR036890">
    <property type="entry name" value="HATPase_C_sf"/>
</dbReference>